<sequence length="414" mass="46679">MGAIRTIALVVLGISFLVFVLFFGRIPALRNTPIATLHKFLFIKIPNGIVGLDHTLTGGRVTGSMSRFGNYIMHDRHPTVVIFFLVLLSGAEFLYLPGAWPQMSTIQRSTGAVAIFLPYFFLYKAVMADPGYITPENHAYHMSLYPYDYSIFYPGQVCSTCNFLKPPRSKHCSVCKRCIARLDHHCIFINGCVGYGNHHWFILLLLSTAVLSAYGGLLGFNLMSARVGELFPRWSPWPYWGMDVQRYMVLWGYGLQDNVGMGAVTLLAALCSPLVWGLLIYTLWLVYCGTTTNESLKWSEWKEDMDDGVAFKRRLPDDFRGDPRIDPGCPRWPLASQQVLARTEDGKPPVGGPGDGPWDHIWKIKDVENLYDMGLKDNMADIFTRDYAFGLARESQQPAVEDQGRQRKGAKPRT</sequence>
<keyword evidence="2 10" id="KW-0808">Transferase</keyword>
<feature type="region of interest" description="Disordered" evidence="11">
    <location>
        <begin position="394"/>
        <end position="414"/>
    </location>
</feature>
<comment type="subcellular location">
    <subcellularLocation>
        <location evidence="1">Membrane</location>
        <topology evidence="1">Multi-pass membrane protein</topology>
    </subcellularLocation>
</comment>
<evidence type="ECO:0000256" key="3">
    <source>
        <dbReference type="ARBA" id="ARBA00022692"/>
    </source>
</evidence>
<keyword evidence="6" id="KW-0564">Palmitate</keyword>
<evidence type="ECO:0000313" key="13">
    <source>
        <dbReference type="EMBL" id="KAH7359171.1"/>
    </source>
</evidence>
<keyword evidence="3 10" id="KW-0812">Transmembrane</keyword>
<organism evidence="13 14">
    <name type="scientific">Plectosphaerella cucumerina</name>
    <dbReference type="NCBI Taxonomy" id="40658"/>
    <lineage>
        <taxon>Eukaryota</taxon>
        <taxon>Fungi</taxon>
        <taxon>Dikarya</taxon>
        <taxon>Ascomycota</taxon>
        <taxon>Pezizomycotina</taxon>
        <taxon>Sordariomycetes</taxon>
        <taxon>Hypocreomycetidae</taxon>
        <taxon>Glomerellales</taxon>
        <taxon>Plectosphaerellaceae</taxon>
        <taxon>Plectosphaerella</taxon>
    </lineage>
</organism>
<evidence type="ECO:0000259" key="12">
    <source>
        <dbReference type="Pfam" id="PF01529"/>
    </source>
</evidence>
<evidence type="ECO:0000313" key="14">
    <source>
        <dbReference type="Proteomes" id="UP000813385"/>
    </source>
</evidence>
<protein>
    <recommendedName>
        <fullName evidence="10">Palmitoyltransferase</fullName>
        <ecNumber evidence="10">2.3.1.225</ecNumber>
    </recommendedName>
</protein>
<evidence type="ECO:0000256" key="9">
    <source>
        <dbReference type="ARBA" id="ARBA00048048"/>
    </source>
</evidence>
<dbReference type="GO" id="GO:0006612">
    <property type="term" value="P:protein targeting to membrane"/>
    <property type="evidence" value="ECO:0007669"/>
    <property type="project" value="TreeGrafter"/>
</dbReference>
<proteinExistence type="inferred from homology"/>
<comment type="similarity">
    <text evidence="10">Belongs to the DHHC palmitoyltransferase family.</text>
</comment>
<comment type="domain">
    <text evidence="10">The DHHC domain is required for palmitoyltransferase activity.</text>
</comment>
<feature type="transmembrane region" description="Helical" evidence="10">
    <location>
        <begin position="6"/>
        <end position="24"/>
    </location>
</feature>
<name>A0A8K0TAC0_9PEZI</name>
<dbReference type="EMBL" id="JAGPXD010000004">
    <property type="protein sequence ID" value="KAH7359171.1"/>
    <property type="molecule type" value="Genomic_DNA"/>
</dbReference>
<accession>A0A8K0TAC0</accession>
<evidence type="ECO:0000256" key="7">
    <source>
        <dbReference type="ARBA" id="ARBA00023288"/>
    </source>
</evidence>
<feature type="domain" description="Palmitoyltransferase DHHC" evidence="12">
    <location>
        <begin position="153"/>
        <end position="298"/>
    </location>
</feature>
<dbReference type="AlphaFoldDB" id="A0A8K0TAC0"/>
<reference evidence="13" key="1">
    <citation type="journal article" date="2021" name="Nat. Commun.">
        <title>Genetic determinants of endophytism in the Arabidopsis root mycobiome.</title>
        <authorList>
            <person name="Mesny F."/>
            <person name="Miyauchi S."/>
            <person name="Thiergart T."/>
            <person name="Pickel B."/>
            <person name="Atanasova L."/>
            <person name="Karlsson M."/>
            <person name="Huettel B."/>
            <person name="Barry K.W."/>
            <person name="Haridas S."/>
            <person name="Chen C."/>
            <person name="Bauer D."/>
            <person name="Andreopoulos W."/>
            <person name="Pangilinan J."/>
            <person name="LaButti K."/>
            <person name="Riley R."/>
            <person name="Lipzen A."/>
            <person name="Clum A."/>
            <person name="Drula E."/>
            <person name="Henrissat B."/>
            <person name="Kohler A."/>
            <person name="Grigoriev I.V."/>
            <person name="Martin F.M."/>
            <person name="Hacquard S."/>
        </authorList>
    </citation>
    <scope>NUCLEOTIDE SEQUENCE</scope>
    <source>
        <strain evidence="13">MPI-CAGE-AT-0016</strain>
    </source>
</reference>
<dbReference type="PANTHER" id="PTHR22883:SF288">
    <property type="entry name" value="PALMITOYLTRANSFERASE SWF1"/>
    <property type="match status" value="1"/>
</dbReference>
<dbReference type="InterPro" id="IPR039859">
    <property type="entry name" value="PFA4/ZDH16/20/ERF2-like"/>
</dbReference>
<keyword evidence="4 10" id="KW-1133">Transmembrane helix</keyword>
<keyword evidence="5 10" id="KW-0472">Membrane</keyword>
<feature type="transmembrane region" description="Helical" evidence="10">
    <location>
        <begin position="200"/>
        <end position="223"/>
    </location>
</feature>
<evidence type="ECO:0000256" key="6">
    <source>
        <dbReference type="ARBA" id="ARBA00023139"/>
    </source>
</evidence>
<dbReference type="GO" id="GO:0016020">
    <property type="term" value="C:membrane"/>
    <property type="evidence" value="ECO:0007669"/>
    <property type="project" value="UniProtKB-SubCell"/>
</dbReference>
<dbReference type="Pfam" id="PF01529">
    <property type="entry name" value="DHHC"/>
    <property type="match status" value="1"/>
</dbReference>
<dbReference type="Proteomes" id="UP000813385">
    <property type="component" value="Unassembled WGS sequence"/>
</dbReference>
<keyword evidence="14" id="KW-1185">Reference proteome</keyword>
<keyword evidence="8 10" id="KW-0012">Acyltransferase</keyword>
<dbReference type="PANTHER" id="PTHR22883">
    <property type="entry name" value="ZINC FINGER DHHC DOMAIN CONTAINING PROTEIN"/>
    <property type="match status" value="1"/>
</dbReference>
<evidence type="ECO:0000256" key="8">
    <source>
        <dbReference type="ARBA" id="ARBA00023315"/>
    </source>
</evidence>
<comment type="caution">
    <text evidence="13">The sequence shown here is derived from an EMBL/GenBank/DDBJ whole genome shotgun (WGS) entry which is preliminary data.</text>
</comment>
<evidence type="ECO:0000256" key="10">
    <source>
        <dbReference type="RuleBase" id="RU079119"/>
    </source>
</evidence>
<evidence type="ECO:0000256" key="1">
    <source>
        <dbReference type="ARBA" id="ARBA00004141"/>
    </source>
</evidence>
<evidence type="ECO:0000256" key="4">
    <source>
        <dbReference type="ARBA" id="ARBA00022989"/>
    </source>
</evidence>
<feature type="transmembrane region" description="Helical" evidence="10">
    <location>
        <begin position="259"/>
        <end position="287"/>
    </location>
</feature>
<dbReference type="EC" id="2.3.1.225" evidence="10"/>
<dbReference type="GO" id="GO:0019706">
    <property type="term" value="F:protein-cysteine S-palmitoyltransferase activity"/>
    <property type="evidence" value="ECO:0007669"/>
    <property type="project" value="UniProtKB-EC"/>
</dbReference>
<dbReference type="GO" id="GO:0005794">
    <property type="term" value="C:Golgi apparatus"/>
    <property type="evidence" value="ECO:0007669"/>
    <property type="project" value="TreeGrafter"/>
</dbReference>
<dbReference type="OrthoDB" id="9909019at2759"/>
<evidence type="ECO:0000256" key="2">
    <source>
        <dbReference type="ARBA" id="ARBA00022679"/>
    </source>
</evidence>
<evidence type="ECO:0000256" key="11">
    <source>
        <dbReference type="SAM" id="MobiDB-lite"/>
    </source>
</evidence>
<dbReference type="GO" id="GO:0005783">
    <property type="term" value="C:endoplasmic reticulum"/>
    <property type="evidence" value="ECO:0007669"/>
    <property type="project" value="TreeGrafter"/>
</dbReference>
<gene>
    <name evidence="13" type="ORF">B0T11DRAFT_259085</name>
</gene>
<keyword evidence="7" id="KW-0449">Lipoprotein</keyword>
<comment type="catalytic activity">
    <reaction evidence="9 10">
        <text>L-cysteinyl-[protein] + hexadecanoyl-CoA = S-hexadecanoyl-L-cysteinyl-[protein] + CoA</text>
        <dbReference type="Rhea" id="RHEA:36683"/>
        <dbReference type="Rhea" id="RHEA-COMP:10131"/>
        <dbReference type="Rhea" id="RHEA-COMP:11032"/>
        <dbReference type="ChEBI" id="CHEBI:29950"/>
        <dbReference type="ChEBI" id="CHEBI:57287"/>
        <dbReference type="ChEBI" id="CHEBI:57379"/>
        <dbReference type="ChEBI" id="CHEBI:74151"/>
        <dbReference type="EC" id="2.3.1.225"/>
    </reaction>
</comment>
<dbReference type="PROSITE" id="PS50216">
    <property type="entry name" value="DHHC"/>
    <property type="match status" value="1"/>
</dbReference>
<dbReference type="InterPro" id="IPR001594">
    <property type="entry name" value="Palmitoyltrfase_DHHC"/>
</dbReference>
<feature type="transmembrane region" description="Helical" evidence="10">
    <location>
        <begin position="80"/>
        <end position="100"/>
    </location>
</feature>
<evidence type="ECO:0000256" key="5">
    <source>
        <dbReference type="ARBA" id="ARBA00023136"/>
    </source>
</evidence>